<dbReference type="GO" id="GO:1901135">
    <property type="term" value="P:carbohydrate derivative metabolic process"/>
    <property type="evidence" value="ECO:0007669"/>
    <property type="project" value="InterPro"/>
</dbReference>
<dbReference type="EMBL" id="BMYM01000002">
    <property type="protein sequence ID" value="GHD36228.1"/>
    <property type="molecule type" value="Genomic_DNA"/>
</dbReference>
<gene>
    <name evidence="6" type="ORF">GCM10007053_24410</name>
</gene>
<keyword evidence="3" id="KW-0804">Transcription</keyword>
<sequence length="296" mass="32189">MKEKQSNIINRETGTETVRDRLMANAAQLSKQQQVIADFLMDNLQEAPFLSVMEVAERTGTSEATVVRLSQRIGYEGYAGLKMALVAMLRGAGANTDTANDGPDISKDVLAAMARLEVQNIERTLKSIDRKAFEEAARVLREADHVFTFGLGISAHLADLATYIFTEHGVRCSSLDSRFTSPREQLVVLRPGDVVLGLSFPPYSGETIDVLKEAHERQLTTVAITDRPSAPATAYSNHALLVSCQGMTFTNTTASVDVLLNALAVKVASEDRSQSMEVLARINDILAEKSSLVGDD</sequence>
<comment type="caution">
    <text evidence="6">The sequence shown here is derived from an EMBL/GenBank/DDBJ whole genome shotgun (WGS) entry which is preliminary data.</text>
</comment>
<dbReference type="PROSITE" id="PS51071">
    <property type="entry name" value="HTH_RPIR"/>
    <property type="match status" value="1"/>
</dbReference>
<dbReference type="InterPro" id="IPR046348">
    <property type="entry name" value="SIS_dom_sf"/>
</dbReference>
<proteinExistence type="predicted"/>
<dbReference type="CDD" id="cd05013">
    <property type="entry name" value="SIS_RpiR"/>
    <property type="match status" value="1"/>
</dbReference>
<keyword evidence="1" id="KW-0805">Transcription regulation</keyword>
<evidence type="ECO:0000256" key="2">
    <source>
        <dbReference type="ARBA" id="ARBA00023125"/>
    </source>
</evidence>
<dbReference type="PANTHER" id="PTHR30514:SF18">
    <property type="entry name" value="RPIR-FAMILY TRANSCRIPTIONAL REGULATOR"/>
    <property type="match status" value="1"/>
</dbReference>
<dbReference type="GO" id="GO:0097367">
    <property type="term" value="F:carbohydrate derivative binding"/>
    <property type="evidence" value="ECO:0007669"/>
    <property type="project" value="InterPro"/>
</dbReference>
<feature type="domain" description="SIS" evidence="5">
    <location>
        <begin position="136"/>
        <end position="273"/>
    </location>
</feature>
<evidence type="ECO:0000313" key="7">
    <source>
        <dbReference type="Proteomes" id="UP000644693"/>
    </source>
</evidence>
<feature type="domain" description="HTH rpiR-type" evidence="4">
    <location>
        <begin position="16"/>
        <end position="92"/>
    </location>
</feature>
<dbReference type="Gene3D" id="1.10.10.10">
    <property type="entry name" value="Winged helix-like DNA-binding domain superfamily/Winged helix DNA-binding domain"/>
    <property type="match status" value="1"/>
</dbReference>
<organism evidence="6 7">
    <name type="scientific">Parahalioglobus pacificus</name>
    <dbReference type="NCBI Taxonomy" id="930806"/>
    <lineage>
        <taxon>Bacteria</taxon>
        <taxon>Pseudomonadati</taxon>
        <taxon>Pseudomonadota</taxon>
        <taxon>Gammaproteobacteria</taxon>
        <taxon>Cellvibrionales</taxon>
        <taxon>Halieaceae</taxon>
        <taxon>Parahalioglobus</taxon>
    </lineage>
</organism>
<dbReference type="InterPro" id="IPR035472">
    <property type="entry name" value="RpiR-like_SIS"/>
</dbReference>
<dbReference type="SUPFAM" id="SSF46689">
    <property type="entry name" value="Homeodomain-like"/>
    <property type="match status" value="1"/>
</dbReference>
<dbReference type="GO" id="GO:0003677">
    <property type="term" value="F:DNA binding"/>
    <property type="evidence" value="ECO:0007669"/>
    <property type="project" value="UniProtKB-KW"/>
</dbReference>
<dbReference type="Proteomes" id="UP000644693">
    <property type="component" value="Unassembled WGS sequence"/>
</dbReference>
<evidence type="ECO:0000313" key="6">
    <source>
        <dbReference type="EMBL" id="GHD36228.1"/>
    </source>
</evidence>
<dbReference type="Gene3D" id="3.40.50.10490">
    <property type="entry name" value="Glucose-6-phosphate isomerase like protein, domain 1"/>
    <property type="match status" value="1"/>
</dbReference>
<dbReference type="AlphaFoldDB" id="A0A918XK89"/>
<reference evidence="6" key="1">
    <citation type="journal article" date="2014" name="Int. J. Syst. Evol. Microbiol.">
        <title>Complete genome sequence of Corynebacterium casei LMG S-19264T (=DSM 44701T), isolated from a smear-ripened cheese.</title>
        <authorList>
            <consortium name="US DOE Joint Genome Institute (JGI-PGF)"/>
            <person name="Walter F."/>
            <person name="Albersmeier A."/>
            <person name="Kalinowski J."/>
            <person name="Ruckert C."/>
        </authorList>
    </citation>
    <scope>NUCLEOTIDE SEQUENCE</scope>
    <source>
        <strain evidence="6">KCTC 23430</strain>
    </source>
</reference>
<protein>
    <submittedName>
        <fullName evidence="6">Transcriptional regulator</fullName>
    </submittedName>
</protein>
<dbReference type="InterPro" id="IPR009057">
    <property type="entry name" value="Homeodomain-like_sf"/>
</dbReference>
<dbReference type="InterPro" id="IPR047640">
    <property type="entry name" value="RpiR-like"/>
</dbReference>
<evidence type="ECO:0000259" key="5">
    <source>
        <dbReference type="PROSITE" id="PS51464"/>
    </source>
</evidence>
<dbReference type="Pfam" id="PF01418">
    <property type="entry name" value="HTH_6"/>
    <property type="match status" value="1"/>
</dbReference>
<dbReference type="PANTHER" id="PTHR30514">
    <property type="entry name" value="GLUCOKINASE"/>
    <property type="match status" value="1"/>
</dbReference>
<evidence type="ECO:0000259" key="4">
    <source>
        <dbReference type="PROSITE" id="PS51071"/>
    </source>
</evidence>
<evidence type="ECO:0000256" key="3">
    <source>
        <dbReference type="ARBA" id="ARBA00023163"/>
    </source>
</evidence>
<dbReference type="InterPro" id="IPR036388">
    <property type="entry name" value="WH-like_DNA-bd_sf"/>
</dbReference>
<evidence type="ECO:0000256" key="1">
    <source>
        <dbReference type="ARBA" id="ARBA00023015"/>
    </source>
</evidence>
<dbReference type="SUPFAM" id="SSF53697">
    <property type="entry name" value="SIS domain"/>
    <property type="match status" value="1"/>
</dbReference>
<keyword evidence="7" id="KW-1185">Reference proteome</keyword>
<dbReference type="GO" id="GO:0003700">
    <property type="term" value="F:DNA-binding transcription factor activity"/>
    <property type="evidence" value="ECO:0007669"/>
    <property type="project" value="InterPro"/>
</dbReference>
<name>A0A918XK89_9GAMM</name>
<keyword evidence="2" id="KW-0238">DNA-binding</keyword>
<dbReference type="Pfam" id="PF01380">
    <property type="entry name" value="SIS"/>
    <property type="match status" value="1"/>
</dbReference>
<dbReference type="PROSITE" id="PS51464">
    <property type="entry name" value="SIS"/>
    <property type="match status" value="1"/>
</dbReference>
<dbReference type="InterPro" id="IPR001347">
    <property type="entry name" value="SIS_dom"/>
</dbReference>
<accession>A0A918XK89</accession>
<reference evidence="6" key="2">
    <citation type="submission" date="2020-09" db="EMBL/GenBank/DDBJ databases">
        <authorList>
            <person name="Sun Q."/>
            <person name="Kim S."/>
        </authorList>
    </citation>
    <scope>NUCLEOTIDE SEQUENCE</scope>
    <source>
        <strain evidence="6">KCTC 23430</strain>
    </source>
</reference>
<dbReference type="InterPro" id="IPR000281">
    <property type="entry name" value="HTH_RpiR"/>
</dbReference>